<dbReference type="InterPro" id="IPR036005">
    <property type="entry name" value="Creatinase/aminopeptidase-like"/>
</dbReference>
<evidence type="ECO:0000259" key="1">
    <source>
        <dbReference type="Pfam" id="PF00557"/>
    </source>
</evidence>
<name>A0A285PI09_9HYPH</name>
<dbReference type="OrthoDB" id="8286321at2"/>
<dbReference type="InterPro" id="IPR000994">
    <property type="entry name" value="Pept_M24"/>
</dbReference>
<feature type="domain" description="Peptidase M24" evidence="1">
    <location>
        <begin position="161"/>
        <end position="345"/>
    </location>
</feature>
<evidence type="ECO:0000313" key="4">
    <source>
        <dbReference type="Proteomes" id="UP000219439"/>
    </source>
</evidence>
<accession>A0A285PI09</accession>
<evidence type="ECO:0000259" key="2">
    <source>
        <dbReference type="Pfam" id="PF01321"/>
    </source>
</evidence>
<dbReference type="InterPro" id="IPR050659">
    <property type="entry name" value="Peptidase_M24B"/>
</dbReference>
<gene>
    <name evidence="3" type="ORF">SAMN06265368_3988</name>
</gene>
<sequence>MALHFSQEEFDRRKAATMAKMSDQKLDAMLLFAQESMYWLSGYDTFGYCFFQCLVLQKNGEMTLLTRSADLRQAQLTSNIEDIRTWVDRGNASPAIQLREMLDDLGLLGATFGIEYDTHGLTAANGRALDEALRTFADCKDASNLIPPLRAIKSVDELAYVRIAGELSDLALTEALPLITAGADEGKILATMQGVIFEGGGDYPANEFIMGSGPDALLCRYKAGRRKLDSQDQITLEWAAAYRHYHVPMMRTVIVGQPTTRHEKLFETAKEALNAVEEAMRQGNTFGDVFDAHAGVVDAAGEQAHRLNACGYSVGARFSPSWMEWPMFYRNNDAVISPNMTLFTHMILMDSDNNIAMCPGHSYITTESAPEPLSKLPIEMLVKK</sequence>
<dbReference type="Pfam" id="PF01321">
    <property type="entry name" value="Creatinase_N"/>
    <property type="match status" value="1"/>
</dbReference>
<dbReference type="Gene3D" id="3.40.350.10">
    <property type="entry name" value="Creatinase/prolidase N-terminal domain"/>
    <property type="match status" value="1"/>
</dbReference>
<dbReference type="CDD" id="cd01066">
    <property type="entry name" value="APP_MetAP"/>
    <property type="match status" value="1"/>
</dbReference>
<evidence type="ECO:0000313" key="3">
    <source>
        <dbReference type="EMBL" id="SNZ20877.1"/>
    </source>
</evidence>
<dbReference type="SUPFAM" id="SSF53092">
    <property type="entry name" value="Creatinase/prolidase N-terminal domain"/>
    <property type="match status" value="1"/>
</dbReference>
<dbReference type="EMBL" id="OBEL01000006">
    <property type="protein sequence ID" value="SNZ20877.1"/>
    <property type="molecule type" value="Genomic_DNA"/>
</dbReference>
<feature type="domain" description="Creatinase N-terminal" evidence="2">
    <location>
        <begin position="17"/>
        <end position="152"/>
    </location>
</feature>
<dbReference type="InterPro" id="IPR000587">
    <property type="entry name" value="Creatinase_N"/>
</dbReference>
<organism evidence="3 4">
    <name type="scientific">Cohaesibacter gelatinilyticus</name>
    <dbReference type="NCBI Taxonomy" id="372072"/>
    <lineage>
        <taxon>Bacteria</taxon>
        <taxon>Pseudomonadati</taxon>
        <taxon>Pseudomonadota</taxon>
        <taxon>Alphaproteobacteria</taxon>
        <taxon>Hyphomicrobiales</taxon>
        <taxon>Cohaesibacteraceae</taxon>
    </lineage>
</organism>
<dbReference type="PANTHER" id="PTHR46112:SF2">
    <property type="entry name" value="XAA-PRO AMINOPEPTIDASE P-RELATED"/>
    <property type="match status" value="1"/>
</dbReference>
<dbReference type="InterPro" id="IPR029149">
    <property type="entry name" value="Creatin/AminoP/Spt16_N"/>
</dbReference>
<reference evidence="3 4" key="1">
    <citation type="submission" date="2017-09" db="EMBL/GenBank/DDBJ databases">
        <authorList>
            <person name="Ehlers B."/>
            <person name="Leendertz F.H."/>
        </authorList>
    </citation>
    <scope>NUCLEOTIDE SEQUENCE [LARGE SCALE GENOMIC DNA]</scope>
    <source>
        <strain evidence="3 4">DSM 18289</strain>
    </source>
</reference>
<dbReference type="Pfam" id="PF00557">
    <property type="entry name" value="Peptidase_M24"/>
    <property type="match status" value="1"/>
</dbReference>
<dbReference type="Gene3D" id="3.90.230.10">
    <property type="entry name" value="Creatinase/methionine aminopeptidase superfamily"/>
    <property type="match status" value="1"/>
</dbReference>
<keyword evidence="4" id="KW-1185">Reference proteome</keyword>
<dbReference type="PANTHER" id="PTHR46112">
    <property type="entry name" value="AMINOPEPTIDASE"/>
    <property type="match status" value="1"/>
</dbReference>
<dbReference type="RefSeq" id="WP_097155258.1">
    <property type="nucleotide sequence ID" value="NZ_OBEL01000006.1"/>
</dbReference>
<dbReference type="SUPFAM" id="SSF55920">
    <property type="entry name" value="Creatinase/aminopeptidase"/>
    <property type="match status" value="1"/>
</dbReference>
<dbReference type="AlphaFoldDB" id="A0A285PI09"/>
<proteinExistence type="predicted"/>
<dbReference type="Proteomes" id="UP000219439">
    <property type="component" value="Unassembled WGS sequence"/>
</dbReference>
<protein>
    <submittedName>
        <fullName evidence="3">Xaa-Pro dipeptidase</fullName>
    </submittedName>
</protein>